<reference evidence="2 3" key="1">
    <citation type="submission" date="2019-03" db="EMBL/GenBank/DDBJ databases">
        <title>Draft genome sequences of novel Actinobacteria.</title>
        <authorList>
            <person name="Sahin N."/>
            <person name="Ay H."/>
            <person name="Saygin H."/>
        </authorList>
    </citation>
    <scope>NUCLEOTIDE SEQUENCE [LARGE SCALE GENOMIC DNA]</scope>
    <source>
        <strain evidence="2 3">H3C3</strain>
    </source>
</reference>
<comment type="caution">
    <text evidence="2">The sequence shown here is derived from an EMBL/GenBank/DDBJ whole genome shotgun (WGS) entry which is preliminary data.</text>
</comment>
<gene>
    <name evidence="2" type="ORF">E1298_12750</name>
</gene>
<organism evidence="2 3">
    <name type="scientific">Actinomadura rubrisoli</name>
    <dbReference type="NCBI Taxonomy" id="2530368"/>
    <lineage>
        <taxon>Bacteria</taxon>
        <taxon>Bacillati</taxon>
        <taxon>Actinomycetota</taxon>
        <taxon>Actinomycetes</taxon>
        <taxon>Streptosporangiales</taxon>
        <taxon>Thermomonosporaceae</taxon>
        <taxon>Actinomadura</taxon>
    </lineage>
</organism>
<evidence type="ECO:0000313" key="3">
    <source>
        <dbReference type="Proteomes" id="UP000294513"/>
    </source>
</evidence>
<dbReference type="Proteomes" id="UP000294513">
    <property type="component" value="Unassembled WGS sequence"/>
</dbReference>
<dbReference type="OrthoDB" id="9924055at2"/>
<name>A0A4R5C1U3_9ACTN</name>
<keyword evidence="1" id="KW-0732">Signal</keyword>
<sequence length="69" mass="7297">MKKLRISAYWKGVIAAAAPVLATVQAAVDDRTLDTSELVTIGAAALVALGVWKVPNKTPDDAPVRGHRM</sequence>
<proteinExistence type="predicted"/>
<evidence type="ECO:0000256" key="1">
    <source>
        <dbReference type="SAM" id="SignalP"/>
    </source>
</evidence>
<protein>
    <recommendedName>
        <fullName evidence="4">Holin</fullName>
    </recommendedName>
</protein>
<evidence type="ECO:0000313" key="2">
    <source>
        <dbReference type="EMBL" id="TDD90764.1"/>
    </source>
</evidence>
<feature type="signal peptide" evidence="1">
    <location>
        <begin position="1"/>
        <end position="22"/>
    </location>
</feature>
<dbReference type="EMBL" id="SMKU01000049">
    <property type="protein sequence ID" value="TDD90764.1"/>
    <property type="molecule type" value="Genomic_DNA"/>
</dbReference>
<accession>A0A4R5C1U3</accession>
<keyword evidence="3" id="KW-1185">Reference proteome</keyword>
<dbReference type="RefSeq" id="WP_131892658.1">
    <property type="nucleotide sequence ID" value="NZ_SMKU01000049.1"/>
</dbReference>
<dbReference type="AlphaFoldDB" id="A0A4R5C1U3"/>
<feature type="chain" id="PRO_5039642729" description="Holin" evidence="1">
    <location>
        <begin position="23"/>
        <end position="69"/>
    </location>
</feature>
<evidence type="ECO:0008006" key="4">
    <source>
        <dbReference type="Google" id="ProtNLM"/>
    </source>
</evidence>